<dbReference type="InterPro" id="IPR012337">
    <property type="entry name" value="RNaseH-like_sf"/>
</dbReference>
<keyword evidence="4" id="KW-1185">Reference proteome</keyword>
<reference evidence="4" key="1">
    <citation type="submission" date="2016-10" db="EMBL/GenBank/DDBJ databases">
        <authorList>
            <person name="Varghese N."/>
            <person name="Submissions S."/>
        </authorList>
    </citation>
    <scope>NUCLEOTIDE SEQUENCE [LARGE SCALE GENOMIC DNA]</scope>
    <source>
        <strain evidence="4">CGMCC 1.8946</strain>
    </source>
</reference>
<evidence type="ECO:0000256" key="1">
    <source>
        <dbReference type="SAM" id="MobiDB-lite"/>
    </source>
</evidence>
<feature type="region of interest" description="Disordered" evidence="1">
    <location>
        <begin position="899"/>
        <end position="923"/>
    </location>
</feature>
<feature type="compositionally biased region" description="Basic and acidic residues" evidence="1">
    <location>
        <begin position="901"/>
        <end position="923"/>
    </location>
</feature>
<organism evidence="3 4">
    <name type="scientific">Paenibacillus tianmuensis</name>
    <dbReference type="NCBI Taxonomy" id="624147"/>
    <lineage>
        <taxon>Bacteria</taxon>
        <taxon>Bacillati</taxon>
        <taxon>Bacillota</taxon>
        <taxon>Bacilli</taxon>
        <taxon>Bacillales</taxon>
        <taxon>Paenibacillaceae</taxon>
        <taxon>Paenibacillus</taxon>
    </lineage>
</organism>
<dbReference type="GO" id="GO:0015074">
    <property type="term" value="P:DNA integration"/>
    <property type="evidence" value="ECO:0007669"/>
    <property type="project" value="InterPro"/>
</dbReference>
<dbReference type="SUPFAM" id="SSF53098">
    <property type="entry name" value="Ribonuclease H-like"/>
    <property type="match status" value="1"/>
</dbReference>
<feature type="domain" description="Integrase catalytic" evidence="2">
    <location>
        <begin position="506"/>
        <end position="697"/>
    </location>
</feature>
<dbReference type="PROSITE" id="PS50994">
    <property type="entry name" value="INTEGRASE"/>
    <property type="match status" value="1"/>
</dbReference>
<name>A0A1G4TKE0_9BACL</name>
<dbReference type="InterPro" id="IPR015126">
    <property type="entry name" value="Mu_I-gamma"/>
</dbReference>
<evidence type="ECO:0000313" key="3">
    <source>
        <dbReference type="EMBL" id="SCW81933.1"/>
    </source>
</evidence>
<dbReference type="Proteomes" id="UP000198601">
    <property type="component" value="Unassembled WGS sequence"/>
</dbReference>
<evidence type="ECO:0000313" key="4">
    <source>
        <dbReference type="Proteomes" id="UP000198601"/>
    </source>
</evidence>
<gene>
    <name evidence="3" type="ORF">SAMN04487970_10566</name>
</gene>
<dbReference type="Gene3D" id="3.30.420.10">
    <property type="entry name" value="Ribonuclease H-like superfamily/Ribonuclease H"/>
    <property type="match status" value="1"/>
</dbReference>
<dbReference type="InterPro" id="IPR015378">
    <property type="entry name" value="Transposase-like_Mu_C"/>
</dbReference>
<dbReference type="Pfam" id="PF09039">
    <property type="entry name" value="HTH_Tnp_Mu_2"/>
    <property type="match status" value="1"/>
</dbReference>
<dbReference type="STRING" id="624147.SAMN04487970_10566"/>
<proteinExistence type="predicted"/>
<dbReference type="InterPro" id="IPR001584">
    <property type="entry name" value="Integrase_cat-core"/>
</dbReference>
<dbReference type="Pfam" id="PF09299">
    <property type="entry name" value="Mu-transpos_C"/>
    <property type="match status" value="1"/>
</dbReference>
<evidence type="ECO:0000259" key="2">
    <source>
        <dbReference type="PROSITE" id="PS50994"/>
    </source>
</evidence>
<protein>
    <submittedName>
        <fullName evidence="3">Mu DNA binding, I gamma subdomain</fullName>
    </submittedName>
</protein>
<dbReference type="EMBL" id="FMTT01000056">
    <property type="protein sequence ID" value="SCW81933.1"/>
    <property type="molecule type" value="Genomic_DNA"/>
</dbReference>
<dbReference type="AlphaFoldDB" id="A0A1G4TKE0"/>
<dbReference type="InterPro" id="IPR036397">
    <property type="entry name" value="RNaseH_sf"/>
</dbReference>
<sequence>MLNESDFLRLCEQHQLSGQTIAEIRKIRSSPPARRVESSRGNLSGFYSSKKMGVTIQYESHTLELPCIYLLEHDPKVYEYYDQPPSFPIRYVVDGKRRGHLYTSDYFIISEDFIGWRECKTEAKLEKLSSDHPERYCLIDQGIWDMPPVREYARQLGLSFQVWTNKEIDWIFQSNLEFLEDYYAEEQIEIDADVLQQMKVTIKNKQGITLKELYEQIGRYSDIIYKSIVLEEIYIDLYQERITDWEYVKVFTDQVIASAYSIISRCSLTERSISPAMVNLKGGSKIQWDGRALTIINHGETKTTLADDQGEPMLLSNTILFELINKGEIRNLVAVKTVEDELRSDIFLSAGPADLEEATRRCNIVFPIITGEKKASDFDIPGRTLRDWIAKYKRSEEVYGNGFLGLLPNRKNQGNRTSRLNDETKKMMEIYIDDYESSTNKVMKTVWRALRDKCKEKGIYCPPYQTFTEHVNARPKYEQTRKREGYKAANKYKPFHYFLEMQNPRHGERPFQIGHIDHTELDLELRCSKTGKELGKTWVTFLIDAFTRRILAFYLTYDAPSIRSCMMVIRECVKRHGKLPKTLVVDGGKEFSSVYFEALLAIHGLNKKVRKGQPRAGSVIERLFGVTNKMFIHNLLGNTQVMKNARQVTPDVNPKKKSAWTLPELSRMMALWAYDVYDTREHISLGESPRDAYLNGIAKSGNRDFTIIAYNEEFKLLTLPSTPHQTLKVYVGRGVKFNYMYYNAPALKQPGVENTTVPVRYDPYNIGIVYAYVKNKWVLLRSEHYLTFINRTEKELQIITEELKKRTQNTVKNGDSITASKIASFMTSAEGKQIALMQHLRDLETKQALLVLDGDEEQEKLVGDEHESVEEEKGKNELQELAHGQSIIDHVDKVTNLNKGKVSETKKNGRDESPHQVFEELIF</sequence>
<dbReference type="GO" id="GO:0003676">
    <property type="term" value="F:nucleic acid binding"/>
    <property type="evidence" value="ECO:0007669"/>
    <property type="project" value="InterPro"/>
</dbReference>
<accession>A0A1G4TKE0</accession>